<dbReference type="SUPFAM" id="SSF53474">
    <property type="entry name" value="alpha/beta-Hydrolases"/>
    <property type="match status" value="1"/>
</dbReference>
<evidence type="ECO:0000313" key="2">
    <source>
        <dbReference type="EMBL" id="TFH55732.1"/>
    </source>
</evidence>
<dbReference type="Proteomes" id="UP000297638">
    <property type="component" value="Unassembled WGS sequence"/>
</dbReference>
<gene>
    <name evidence="2" type="ORF">EXY26_01200</name>
</gene>
<dbReference type="InterPro" id="IPR029058">
    <property type="entry name" value="AB_hydrolase_fold"/>
</dbReference>
<feature type="domain" description="Serine aminopeptidase S33" evidence="1">
    <location>
        <begin position="32"/>
        <end position="159"/>
    </location>
</feature>
<name>A0A4Y8TVI4_9MICC</name>
<evidence type="ECO:0000313" key="3">
    <source>
        <dbReference type="Proteomes" id="UP000297638"/>
    </source>
</evidence>
<reference evidence="2 3" key="1">
    <citation type="submission" date="2019-03" db="EMBL/GenBank/DDBJ databases">
        <title>Glutamicibacter sp. LJH19 genome.</title>
        <authorList>
            <person name="Sinai Borker S."/>
            <person name="Kumar R."/>
        </authorList>
    </citation>
    <scope>NUCLEOTIDE SEQUENCE [LARGE SCALE GENOMIC DNA]</scope>
    <source>
        <strain evidence="2 3">LJH19</strain>
    </source>
</reference>
<dbReference type="RefSeq" id="WP_134779039.1">
    <property type="nucleotide sequence ID" value="NZ_SPDS01000001.1"/>
</dbReference>
<dbReference type="GO" id="GO:0016787">
    <property type="term" value="F:hydrolase activity"/>
    <property type="evidence" value="ECO:0007669"/>
    <property type="project" value="UniProtKB-KW"/>
</dbReference>
<accession>A0A4Y8TVI4</accession>
<dbReference type="InterPro" id="IPR022742">
    <property type="entry name" value="Hydrolase_4"/>
</dbReference>
<evidence type="ECO:0000259" key="1">
    <source>
        <dbReference type="Pfam" id="PF12146"/>
    </source>
</evidence>
<dbReference type="AlphaFoldDB" id="A0A4Y8TVI4"/>
<organism evidence="2 3">
    <name type="scientific">Glutamicibacter arilaitensis</name>
    <dbReference type="NCBI Taxonomy" id="256701"/>
    <lineage>
        <taxon>Bacteria</taxon>
        <taxon>Bacillati</taxon>
        <taxon>Actinomycetota</taxon>
        <taxon>Actinomycetes</taxon>
        <taxon>Micrococcales</taxon>
        <taxon>Micrococcaceae</taxon>
        <taxon>Glutamicibacter</taxon>
    </lineage>
</organism>
<dbReference type="PIRSF" id="PIRSF037442">
    <property type="entry name" value="UCP037442_abhydr"/>
    <property type="match status" value="1"/>
</dbReference>
<dbReference type="Gene3D" id="3.40.50.1820">
    <property type="entry name" value="alpha/beta hydrolase"/>
    <property type="match status" value="1"/>
</dbReference>
<dbReference type="InterPro" id="IPR017208">
    <property type="entry name" value="UCP037442_abhydr"/>
</dbReference>
<dbReference type="Pfam" id="PF12146">
    <property type="entry name" value="Hydrolase_4"/>
    <property type="match status" value="1"/>
</dbReference>
<proteinExistence type="predicted"/>
<comment type="caution">
    <text evidence="2">The sequence shown here is derived from an EMBL/GenBank/DDBJ whole genome shotgun (WGS) entry which is preliminary data.</text>
</comment>
<sequence length="294" mass="32005">MQAQYSSAEMVRILITAKDTVQATVYAPAVAPKAVLVVHSATATPQGFYRAFAQHAAANGLVAITYDYRGTGRSGPPKQNSRFKMRDWIQQDAPAVAHWAKDRYPDLPHYAIGHSLGGHALVLGFGTEHLDAAAIISSHVVSIRTIKPWQERLRVIMVLKVLGPVLSTIFGYMPGTKLGLGEDMPRAAMMEWSGWALKKNYFFDDPSMNAAQRAARTTVPILAAGASDDLWASPRQMDLLTAQLSAAKVERKTYTPAGLSVKSIGHHGLMRRGVGTGAWDEILAWLQDASQKAQ</sequence>
<dbReference type="EMBL" id="SPDS01000001">
    <property type="protein sequence ID" value="TFH55732.1"/>
    <property type="molecule type" value="Genomic_DNA"/>
</dbReference>
<keyword evidence="2" id="KW-0378">Hydrolase</keyword>
<protein>
    <submittedName>
        <fullName evidence="2">Alpha/beta fold hydrolase</fullName>
    </submittedName>
</protein>